<evidence type="ECO:0000313" key="2">
    <source>
        <dbReference type="EMBL" id="MBB5317728.1"/>
    </source>
</evidence>
<dbReference type="EMBL" id="JACHDY010000003">
    <property type="protein sequence ID" value="MBB5317728.1"/>
    <property type="molecule type" value="Genomic_DNA"/>
</dbReference>
<keyword evidence="1" id="KW-1133">Transmembrane helix</keyword>
<name>A0A7W8MRK0_9BACT</name>
<keyword evidence="3" id="KW-1185">Reference proteome</keyword>
<proteinExistence type="predicted"/>
<evidence type="ECO:0000256" key="1">
    <source>
        <dbReference type="SAM" id="Phobius"/>
    </source>
</evidence>
<organism evidence="2 3">
    <name type="scientific">Tunturiibacter empetritectus</name>
    <dbReference type="NCBI Taxonomy" id="3069691"/>
    <lineage>
        <taxon>Bacteria</taxon>
        <taxon>Pseudomonadati</taxon>
        <taxon>Acidobacteriota</taxon>
        <taxon>Terriglobia</taxon>
        <taxon>Terriglobales</taxon>
        <taxon>Acidobacteriaceae</taxon>
        <taxon>Tunturiibacter</taxon>
    </lineage>
</organism>
<evidence type="ECO:0000313" key="3">
    <source>
        <dbReference type="Proteomes" id="UP000568106"/>
    </source>
</evidence>
<sequence length="83" mass="8762">MSRDRGLQGLVTSIVGAMLCFCVAAMAIYCKVADVRANGFFHSGPAALAAAMAGLFGGGIVAVMVLVFLLRWGSDRERQELEP</sequence>
<comment type="caution">
    <text evidence="2">The sequence shown here is derived from an EMBL/GenBank/DDBJ whole genome shotgun (WGS) entry which is preliminary data.</text>
</comment>
<reference evidence="2" key="1">
    <citation type="submission" date="2020-08" db="EMBL/GenBank/DDBJ databases">
        <title>Genomic Encyclopedia of Type Strains, Phase IV (KMG-V): Genome sequencing to study the core and pangenomes of soil and plant-associated prokaryotes.</title>
        <authorList>
            <person name="Whitman W."/>
        </authorList>
    </citation>
    <scope>NUCLEOTIDE SEQUENCE [LARGE SCALE GENOMIC DNA]</scope>
    <source>
        <strain evidence="2">M8UP27</strain>
    </source>
</reference>
<dbReference type="Proteomes" id="UP000568106">
    <property type="component" value="Unassembled WGS sequence"/>
</dbReference>
<keyword evidence="1" id="KW-0472">Membrane</keyword>
<protein>
    <submittedName>
        <fullName evidence="2">Uncharacterized protein</fullName>
    </submittedName>
</protein>
<feature type="transmembrane region" description="Helical" evidence="1">
    <location>
        <begin position="49"/>
        <end position="70"/>
    </location>
</feature>
<accession>A0A7W8MRK0</accession>
<keyword evidence="1" id="KW-0812">Transmembrane</keyword>
<feature type="transmembrane region" description="Helical" evidence="1">
    <location>
        <begin position="7"/>
        <end position="29"/>
    </location>
</feature>
<dbReference type="AlphaFoldDB" id="A0A7W8MRK0"/>
<gene>
    <name evidence="2" type="ORF">HDF09_002414</name>
</gene>